<sequence>MNRMNQHIVAKITSFLKVVTVQSIFFIQIASCQGFNHKKYDWIPTECAPKDYPAQIYSGHFYYGDKGSVYVPDGREEFLFKELKVKSFYR</sequence>
<dbReference type="Proteomes" id="UP000320300">
    <property type="component" value="Unassembled WGS sequence"/>
</dbReference>
<dbReference type="RefSeq" id="WP_221931262.1">
    <property type="nucleotide sequence ID" value="NZ_FXTN01000002.1"/>
</dbReference>
<keyword evidence="2" id="KW-1185">Reference proteome</keyword>
<evidence type="ECO:0000313" key="2">
    <source>
        <dbReference type="Proteomes" id="UP000320300"/>
    </source>
</evidence>
<protein>
    <submittedName>
        <fullName evidence="1">Uncharacterized protein</fullName>
    </submittedName>
</protein>
<reference evidence="1 2" key="1">
    <citation type="submission" date="2017-05" db="EMBL/GenBank/DDBJ databases">
        <authorList>
            <person name="Varghese N."/>
            <person name="Submissions S."/>
        </authorList>
    </citation>
    <scope>NUCLEOTIDE SEQUENCE [LARGE SCALE GENOMIC DNA]</scope>
    <source>
        <strain evidence="1 2">DSM 19036</strain>
    </source>
</reference>
<dbReference type="AlphaFoldDB" id="A0A521BGX2"/>
<organism evidence="1 2">
    <name type="scientific">Pedobacter westerhofensis</name>
    <dbReference type="NCBI Taxonomy" id="425512"/>
    <lineage>
        <taxon>Bacteria</taxon>
        <taxon>Pseudomonadati</taxon>
        <taxon>Bacteroidota</taxon>
        <taxon>Sphingobacteriia</taxon>
        <taxon>Sphingobacteriales</taxon>
        <taxon>Sphingobacteriaceae</taxon>
        <taxon>Pedobacter</taxon>
    </lineage>
</organism>
<dbReference type="EMBL" id="FXTN01000002">
    <property type="protein sequence ID" value="SMO46364.1"/>
    <property type="molecule type" value="Genomic_DNA"/>
</dbReference>
<accession>A0A521BGX2</accession>
<name>A0A521BGX2_9SPHI</name>
<gene>
    <name evidence="1" type="ORF">SAMN06265348_102292</name>
</gene>
<proteinExistence type="predicted"/>
<evidence type="ECO:0000313" key="1">
    <source>
        <dbReference type="EMBL" id="SMO46364.1"/>
    </source>
</evidence>